<gene>
    <name evidence="5" type="primary">yciB</name>
    <name evidence="6" type="ORF">OF122_00765</name>
</gene>
<proteinExistence type="inferred from homology"/>
<dbReference type="EMBL" id="CP107716">
    <property type="protein sequence ID" value="UYQ72355.1"/>
    <property type="molecule type" value="Genomic_DNA"/>
</dbReference>
<dbReference type="NCBIfam" id="NF001323">
    <property type="entry name" value="PRK00259.1-1"/>
    <property type="match status" value="1"/>
</dbReference>
<dbReference type="PANTHER" id="PTHR36917:SF1">
    <property type="entry name" value="INNER MEMBRANE-SPANNING PROTEIN YCIB"/>
    <property type="match status" value="1"/>
</dbReference>
<dbReference type="InterPro" id="IPR006008">
    <property type="entry name" value="YciB"/>
</dbReference>
<reference evidence="6" key="1">
    <citation type="submission" date="2022-10" db="EMBL/GenBank/DDBJ databases">
        <title>YIM 151497 complete genome.</title>
        <authorList>
            <person name="Chen X."/>
        </authorList>
    </citation>
    <scope>NUCLEOTIDE SEQUENCE</scope>
    <source>
        <strain evidence="6">YIM 151497</strain>
    </source>
</reference>
<dbReference type="Pfam" id="PF04279">
    <property type="entry name" value="IspA"/>
    <property type="match status" value="1"/>
</dbReference>
<dbReference type="PANTHER" id="PTHR36917">
    <property type="entry name" value="INTRACELLULAR SEPTATION PROTEIN A-RELATED"/>
    <property type="match status" value="1"/>
</dbReference>
<keyword evidence="5" id="KW-0997">Cell inner membrane</keyword>
<feature type="transmembrane region" description="Helical" evidence="5">
    <location>
        <begin position="151"/>
        <end position="168"/>
    </location>
</feature>
<keyword evidence="7" id="KW-1185">Reference proteome</keyword>
<evidence type="ECO:0000313" key="6">
    <source>
        <dbReference type="EMBL" id="UYQ72355.1"/>
    </source>
</evidence>
<feature type="transmembrane region" description="Helical" evidence="5">
    <location>
        <begin position="180"/>
        <end position="198"/>
    </location>
</feature>
<dbReference type="HAMAP" id="MF_00189">
    <property type="entry name" value="YciB"/>
    <property type="match status" value="1"/>
</dbReference>
<comment type="subcellular location">
    <subcellularLocation>
        <location evidence="5">Cell inner membrane</location>
        <topology evidence="5">Multi-pass membrane protein</topology>
    </subcellularLocation>
</comment>
<keyword evidence="4 5" id="KW-0472">Membrane</keyword>
<name>A0ABY6IP36_9HYPH</name>
<evidence type="ECO:0000256" key="1">
    <source>
        <dbReference type="ARBA" id="ARBA00022475"/>
    </source>
</evidence>
<keyword evidence="1 5" id="KW-1003">Cell membrane</keyword>
<feature type="transmembrane region" description="Helical" evidence="5">
    <location>
        <begin position="116"/>
        <end position="139"/>
    </location>
</feature>
<comment type="similarity">
    <text evidence="5">Belongs to the YciB family.</text>
</comment>
<feature type="transmembrane region" description="Helical" evidence="5">
    <location>
        <begin position="83"/>
        <end position="104"/>
    </location>
</feature>
<dbReference type="Proteomes" id="UP001163882">
    <property type="component" value="Chromosome"/>
</dbReference>
<evidence type="ECO:0000313" key="7">
    <source>
        <dbReference type="Proteomes" id="UP001163882"/>
    </source>
</evidence>
<evidence type="ECO:0000256" key="4">
    <source>
        <dbReference type="ARBA" id="ARBA00023136"/>
    </source>
</evidence>
<evidence type="ECO:0000256" key="3">
    <source>
        <dbReference type="ARBA" id="ARBA00022989"/>
    </source>
</evidence>
<dbReference type="RefSeq" id="WP_264225989.1">
    <property type="nucleotide sequence ID" value="NZ_CP107716.1"/>
</dbReference>
<comment type="function">
    <text evidence="5">Plays a role in cell envelope biogenesis, maintenance of cell envelope integrity and membrane homeostasis.</text>
</comment>
<protein>
    <recommendedName>
        <fullName evidence="5">Inner membrane-spanning protein YciB</fullName>
    </recommendedName>
</protein>
<feature type="transmembrane region" description="Helical" evidence="5">
    <location>
        <begin position="58"/>
        <end position="76"/>
    </location>
</feature>
<evidence type="ECO:0000256" key="5">
    <source>
        <dbReference type="HAMAP-Rule" id="MF_00189"/>
    </source>
</evidence>
<evidence type="ECO:0000256" key="2">
    <source>
        <dbReference type="ARBA" id="ARBA00022692"/>
    </source>
</evidence>
<accession>A0ABY6IP36</accession>
<keyword evidence="3 5" id="KW-1133">Transmembrane helix</keyword>
<keyword evidence="2 5" id="KW-0812">Transmembrane</keyword>
<organism evidence="6 7">
    <name type="scientific">Pelagibacterium flavum</name>
    <dbReference type="NCBI Taxonomy" id="2984530"/>
    <lineage>
        <taxon>Bacteria</taxon>
        <taxon>Pseudomonadati</taxon>
        <taxon>Pseudomonadota</taxon>
        <taxon>Alphaproteobacteria</taxon>
        <taxon>Hyphomicrobiales</taxon>
        <taxon>Devosiaceae</taxon>
        <taxon>Pelagibacterium</taxon>
    </lineage>
</organism>
<sequence length="229" mass="25377">MAESQPKSAEAGIEDLKPALTKLSLELGPLVVFFLVNAQGENILEAFPVLQTWFSQPIIFATAVFMVAMTISLALSKLILKTIPVMPLVTGVVVLVFGGMTLYFQDALFIKLKPTITNVLFGSVLLGGLAFGHSLLRYVFGEVYKLQDRGWYLMTLRWGLFFFVLAALNEIVWRNFSDDFWVAFKVWGIMPLTMVFAMSQLPLLNKYAPSEEPAANPVKAAAEGAQTEM</sequence>